<dbReference type="GO" id="GO:0006606">
    <property type="term" value="P:protein import into nucleus"/>
    <property type="evidence" value="ECO:0007669"/>
    <property type="project" value="TreeGrafter"/>
</dbReference>
<dbReference type="OrthoDB" id="102511at2759"/>
<evidence type="ECO:0000256" key="1">
    <source>
        <dbReference type="ARBA" id="ARBA00004567"/>
    </source>
</evidence>
<evidence type="ECO:0000259" key="12">
    <source>
        <dbReference type="Pfam" id="PF21093"/>
    </source>
</evidence>
<dbReference type="GO" id="GO:0051028">
    <property type="term" value="P:mRNA transport"/>
    <property type="evidence" value="ECO:0007669"/>
    <property type="project" value="UniProtKB-KW"/>
</dbReference>
<evidence type="ECO:0000256" key="9">
    <source>
        <dbReference type="ARBA" id="ARBA00040174"/>
    </source>
</evidence>
<evidence type="ECO:0000259" key="11">
    <source>
        <dbReference type="Pfam" id="PF18378"/>
    </source>
</evidence>
<comment type="similarity">
    <text evidence="8">Belongs to the Nup188 family.</text>
</comment>
<evidence type="ECO:0000256" key="2">
    <source>
        <dbReference type="ARBA" id="ARBA00022448"/>
    </source>
</evidence>
<dbReference type="InterPro" id="IPR041634">
    <property type="entry name" value="Nup188_C"/>
</dbReference>
<dbReference type="Pfam" id="PF18378">
    <property type="entry name" value="Nup188_C"/>
    <property type="match status" value="1"/>
</dbReference>
<accession>A0A5E8C646</accession>
<comment type="subcellular location">
    <subcellularLocation>
        <location evidence="1">Nucleus</location>
        <location evidence="1">Nuclear pore complex</location>
    </subcellularLocation>
</comment>
<keyword evidence="2" id="KW-0813">Transport</keyword>
<evidence type="ECO:0000256" key="7">
    <source>
        <dbReference type="ARBA" id="ARBA00023242"/>
    </source>
</evidence>
<keyword evidence="4" id="KW-0653">Protein transport</keyword>
<proteinExistence type="inferred from homology"/>
<dbReference type="GeneID" id="43585290"/>
<evidence type="ECO:0000256" key="6">
    <source>
        <dbReference type="ARBA" id="ARBA00023132"/>
    </source>
</evidence>
<evidence type="ECO:0000256" key="4">
    <source>
        <dbReference type="ARBA" id="ARBA00022927"/>
    </source>
</evidence>
<keyword evidence="3" id="KW-0509">mRNA transport</keyword>
<evidence type="ECO:0000256" key="5">
    <source>
        <dbReference type="ARBA" id="ARBA00023010"/>
    </source>
</evidence>
<keyword evidence="7" id="KW-0539">Nucleus</keyword>
<dbReference type="InterPro" id="IPR044840">
    <property type="entry name" value="Nup188"/>
</dbReference>
<evidence type="ECO:0000259" key="10">
    <source>
        <dbReference type="Pfam" id="PF10487"/>
    </source>
</evidence>
<organism evidence="13 14">
    <name type="scientific">Magnusiomyces paraingens</name>
    <dbReference type="NCBI Taxonomy" id="2606893"/>
    <lineage>
        <taxon>Eukaryota</taxon>
        <taxon>Fungi</taxon>
        <taxon>Dikarya</taxon>
        <taxon>Ascomycota</taxon>
        <taxon>Saccharomycotina</taxon>
        <taxon>Dipodascomycetes</taxon>
        <taxon>Dipodascales</taxon>
        <taxon>Dipodascaceae</taxon>
        <taxon>Magnusiomyces</taxon>
    </lineage>
</organism>
<dbReference type="PANTHER" id="PTHR31431">
    <property type="entry name" value="NUCLEOPORIN NUP188 HOMOLOG"/>
    <property type="match status" value="1"/>
</dbReference>
<feature type="domain" description="Nucleoporin Nup188 N-terminal" evidence="10">
    <location>
        <begin position="73"/>
        <end position="486"/>
    </location>
</feature>
<dbReference type="Pfam" id="PF21093">
    <property type="entry name" value="Nup188_N-subdom_III"/>
    <property type="match status" value="1"/>
</dbReference>
<keyword evidence="14" id="KW-1185">Reference proteome</keyword>
<dbReference type="GO" id="GO:0017056">
    <property type="term" value="F:structural constituent of nuclear pore"/>
    <property type="evidence" value="ECO:0007669"/>
    <property type="project" value="InterPro"/>
</dbReference>
<dbReference type="GO" id="GO:0044611">
    <property type="term" value="C:nuclear pore inner ring"/>
    <property type="evidence" value="ECO:0007669"/>
    <property type="project" value="TreeGrafter"/>
</dbReference>
<dbReference type="Gene3D" id="1.25.10.70">
    <property type="match status" value="1"/>
</dbReference>
<dbReference type="GO" id="GO:0006405">
    <property type="term" value="P:RNA export from nucleus"/>
    <property type="evidence" value="ECO:0007669"/>
    <property type="project" value="TreeGrafter"/>
</dbReference>
<evidence type="ECO:0000313" key="14">
    <source>
        <dbReference type="Proteomes" id="UP000398389"/>
    </source>
</evidence>
<name>A0A5E8C646_9ASCO</name>
<dbReference type="Pfam" id="PF10487">
    <property type="entry name" value="Nup188_N"/>
    <property type="match status" value="1"/>
</dbReference>
<feature type="domain" description="Nuclear pore protein Nup188 C-terminal" evidence="11">
    <location>
        <begin position="1320"/>
        <end position="1613"/>
    </location>
</feature>
<evidence type="ECO:0000313" key="13">
    <source>
        <dbReference type="EMBL" id="VVT58977.1"/>
    </source>
</evidence>
<keyword evidence="6" id="KW-0906">Nuclear pore complex</keyword>
<dbReference type="Proteomes" id="UP000398389">
    <property type="component" value="Unassembled WGS sequence"/>
</dbReference>
<dbReference type="InterPro" id="IPR018864">
    <property type="entry name" value="Nucleoporin_Nup188_N"/>
</dbReference>
<dbReference type="InterPro" id="IPR048883">
    <property type="entry name" value="Nup188_N-subdom_III"/>
</dbReference>
<evidence type="ECO:0000256" key="8">
    <source>
        <dbReference type="ARBA" id="ARBA00038387"/>
    </source>
</evidence>
<protein>
    <recommendedName>
        <fullName evidence="9">Nucleoporin NUP188</fullName>
    </recommendedName>
</protein>
<keyword evidence="5" id="KW-0811">Translocation</keyword>
<dbReference type="RefSeq" id="XP_031857081.1">
    <property type="nucleotide sequence ID" value="XM_032001190.1"/>
</dbReference>
<evidence type="ECO:0000256" key="3">
    <source>
        <dbReference type="ARBA" id="ARBA00022816"/>
    </source>
</evidence>
<gene>
    <name evidence="13" type="ORF">SAPINGB_P006479</name>
</gene>
<dbReference type="PANTHER" id="PTHR31431:SF1">
    <property type="entry name" value="NUCLEOPORIN NUP188"/>
    <property type="match status" value="1"/>
</dbReference>
<reference evidence="13 14" key="1">
    <citation type="submission" date="2019-09" db="EMBL/GenBank/DDBJ databases">
        <authorList>
            <person name="Brejova B."/>
        </authorList>
    </citation>
    <scope>NUCLEOTIDE SEQUENCE [LARGE SCALE GENOMIC DNA]</scope>
</reference>
<feature type="domain" description="Nucleoporin Nup188 N-terminal subdomain III" evidence="12">
    <location>
        <begin position="544"/>
        <end position="962"/>
    </location>
</feature>
<dbReference type="EMBL" id="CABVLU010000005">
    <property type="protein sequence ID" value="VVT58977.1"/>
    <property type="molecule type" value="Genomic_DNA"/>
</dbReference>
<sequence length="1628" mass="183440">MSSQKFTNSSQWTHETAYYALKAGGSSHILKSLDLYLRHHLPRLRKCYEVIVSKDKFNTINYSFPPEKNWSREKIEEDRQNLVNLLNIDTDEALRIVLHGHLRGVLNAEKRLVHHVRLYLSEQRHLLKIVALLFSYRVNLPDHLNNDFQILADKYSAEILAEPKLFNELIDTIISNFKNPIFLERSEKNELASLFVKESLLFQIDLLNLLLVSITSVIPSSSLLIKSWSDAIKITEFFSFPPTASDLNTETNLINTISSLCLAITIAFFDFDQDLSIEGVSVSYINNSNVLIDLHETFLSLLPSKPSASPVVLGWSFILNVIAVRSAEYNDEGLNPFFAKAIPKTISSHNGDLSEIPKFELLMKVASNIAHEALSLDPFSMLEKMIRILPQDPLYASVFMSYIKASLPHVALTESFSDCINVILKPFPNIAQDLFLDEFGDKLYDSAALRFPFAISPFLKLSQCLSSNAFDALSNLDTFMQKLPRNFTDYCFVGDSNNIIELTQNICLIPPMTDMDDNNNNNNNTIVLPPKVCGTINNIGNTRYVIWNYKYNGWSYLGCYLERICNAASLNKANSYQFPSKIVTEIIQLFTSTLTSLGNTDKCRQFLTMATENLIETDIIDLIFQITEYALFLNCDELSSVCLGFASALLNVLPDRVWSFLGRSSILGRNGQQSSISTVLGSKEIVDGRYDLTLSALKLIKSLVDSSVRTILDSKVSTKVKSDVVAKFTSHTVMIFESFSYWAYSDPRQKVAISYECLSIFTNLLHYSFDIDEVSSLEDKVTSQLESAASYLTNQFLAPERVITRALKPLLGAIESSAWSITSLDSDYPLSSDETILIYSVLAFSSELVRARTFLRLPPSQLEKSLFSLSPHLSILFTRYPALRVVVMDLFISIIQSPWPSPEQPSLLAHLGMHAHMFISNLTGSLQNSLESEATVIKIAEFFSSIIESQQEGLSILLLTGRDTRKASHIEQEVTSLLQVTEKKVSMEDSADEVLLPLLRSMAAAYSNWKLGKFSSKPELAKSLIQFVDNRLKLDLTGELFDDSKLVEYSYKISIAEQSLLIFAVQLFKSPEGPGIQRFIEYLQKDFKILDISGVFFSIDKLQSLQHENLIKNFDFRWPQLGGLKKFAKSRFLPLTYGSSYIYDLNLLDIVLGDEKSWMGYRKEVISGNFSYSWVDSQLRLTQAWCTFCTSLATYLSKCLKMENNAIHKNLLVMLNEVSDIAVEKVIAEEYSTPVLLNSIETRLSLVFMIKYAAFKAGVSTKAYSSLLRIYNLLASPDYKLIEGISFNGRLDAPSITHKQLLRSIAIMLEDFKGITENNIQTYQILQIVTGLFGTVVINGMIAAVQAAISDPKAGADSNMVIIISILKKCLNLEGIKGLYPKVASLLSESQCVKSVMRLYSYTDVLTNANDEYVYGELALAYLLEWLNIDQIPDQLISNGLFDLLMESPISRKIQEGKVKPTTNSKLHNLWVKGILPILLTLLQKVGARIISDVLVLIDFFSEQIKFSMGAWKNPSEITVSVIIESTQLILLVDMLYKLTPSSEMLLHQLQDIIPLRDDLLNSIDYLLSHPRFLNATLIATTAEEKGLYLIEDTTDIPEGNKLLSLIQEDLKEFRELIERSDIGNFQI</sequence>